<evidence type="ECO:0000256" key="4">
    <source>
        <dbReference type="ARBA" id="ARBA00022801"/>
    </source>
</evidence>
<evidence type="ECO:0000256" key="3">
    <source>
        <dbReference type="ARBA" id="ARBA00022723"/>
    </source>
</evidence>
<feature type="domain" description="Sulfatase N-terminal" evidence="7">
    <location>
        <begin position="76"/>
        <end position="398"/>
    </location>
</feature>
<keyword evidence="3" id="KW-0479">Metal-binding</keyword>
<evidence type="ECO:0000256" key="2">
    <source>
        <dbReference type="ARBA" id="ARBA00008779"/>
    </source>
</evidence>
<dbReference type="Proteomes" id="UP001372834">
    <property type="component" value="Unassembled WGS sequence"/>
</dbReference>
<evidence type="ECO:0000259" key="7">
    <source>
        <dbReference type="Pfam" id="PF00884"/>
    </source>
</evidence>
<dbReference type="InterPro" id="IPR017850">
    <property type="entry name" value="Alkaline_phosphatase_core_sf"/>
</dbReference>
<dbReference type="InterPro" id="IPR024607">
    <property type="entry name" value="Sulfatase_CS"/>
</dbReference>
<keyword evidence="5" id="KW-0106">Calcium</keyword>
<name>A0AAN8NM26_POLSC</name>
<dbReference type="CDD" id="cd16029">
    <property type="entry name" value="4-S"/>
    <property type="match status" value="1"/>
</dbReference>
<keyword evidence="4" id="KW-0378">Hydrolase</keyword>
<dbReference type="PROSITE" id="PS00523">
    <property type="entry name" value="SULFATASE_1"/>
    <property type="match status" value="1"/>
</dbReference>
<dbReference type="InterPro" id="IPR047115">
    <property type="entry name" value="ARSB"/>
</dbReference>
<dbReference type="AlphaFoldDB" id="A0AAN8NM26"/>
<keyword evidence="6" id="KW-0325">Glycoprotein</keyword>
<dbReference type="Gene3D" id="3.40.720.10">
    <property type="entry name" value="Alkaline Phosphatase, subunit A"/>
    <property type="match status" value="1"/>
</dbReference>
<evidence type="ECO:0000256" key="5">
    <source>
        <dbReference type="ARBA" id="ARBA00022837"/>
    </source>
</evidence>
<dbReference type="PANTHER" id="PTHR10342:SF273">
    <property type="entry name" value="RE14504P"/>
    <property type="match status" value="1"/>
</dbReference>
<reference evidence="8 9" key="1">
    <citation type="submission" date="2023-10" db="EMBL/GenBank/DDBJ databases">
        <title>Genomes of two closely related lineages of the louse Polyplax serrata with different host specificities.</title>
        <authorList>
            <person name="Martinu J."/>
            <person name="Tarabai H."/>
            <person name="Stefka J."/>
            <person name="Hypsa V."/>
        </authorList>
    </citation>
    <scope>NUCLEOTIDE SEQUENCE [LARGE SCALE GENOMIC DNA]</scope>
    <source>
        <strain evidence="8">HR10_N</strain>
    </source>
</reference>
<evidence type="ECO:0000256" key="6">
    <source>
        <dbReference type="ARBA" id="ARBA00023180"/>
    </source>
</evidence>
<comment type="cofactor">
    <cofactor evidence="1">
        <name>Ca(2+)</name>
        <dbReference type="ChEBI" id="CHEBI:29108"/>
    </cofactor>
</comment>
<proteinExistence type="inferred from homology"/>
<dbReference type="Pfam" id="PF00884">
    <property type="entry name" value="Sulfatase"/>
    <property type="match status" value="1"/>
</dbReference>
<dbReference type="InterPro" id="IPR000917">
    <property type="entry name" value="Sulfatase_N"/>
</dbReference>
<sequence length="600" mass="67707">MSFIPKLVVVRFDIQISAQKEPPKLLRALQHNGLSVMTVICKLLKFLTFVTILILCLNGKDANAKEDNNLKLTKPPHIIFILADDLGWNDVGFHGSGEIPTPNIDALAYNGLILNNYYVLPVCTPSRSALMTGRHPIHNGMQHRVLFGMETRGLPLSEKLLPEYLQKLGYSTHIVGKWHLGFYRKEYTPTYRGFESHIGFWTGHQDYYDHTAEEERLWGLDMRQGMYPAWHFHGRYSTHVYTSESIRIIKNYNSTKPLFLYVSHAAVHSGNKYNPLPAPDSTVDKLDYIRNYNRRKFAAMVNELDTSVGKIIAALKDAKMLRNSIIVFSTDNGGPANGLNYNAASNWPLRGVKNTLWEGGVRGVAAMWTHKIGQGSIRLSKQMMHISDWLPTLYAAAGGDVRDLGDKLDGYNMWDALGEEQPSPRAEVLHNIDDIFANAALTVNDWKLVKGTTYNGYYDSWFGPTGRNPSYRYNIGGVLGSLANRVFLTVQKPLTPHDIRQIREAATVTCGNQKLLSTEARFSNCNPLKHPCLFNITNDPCEMDNIADSFPDILKVMEERLIEWNKTAVQPAVVETDPRGNPRNWGNTWTNFGDFLTSNS</sequence>
<evidence type="ECO:0000256" key="1">
    <source>
        <dbReference type="ARBA" id="ARBA00001913"/>
    </source>
</evidence>
<dbReference type="SUPFAM" id="SSF53649">
    <property type="entry name" value="Alkaline phosphatase-like"/>
    <property type="match status" value="1"/>
</dbReference>
<dbReference type="EMBL" id="JAWJWE010000039">
    <property type="protein sequence ID" value="KAK6621144.1"/>
    <property type="molecule type" value="Genomic_DNA"/>
</dbReference>
<dbReference type="GO" id="GO:0008484">
    <property type="term" value="F:sulfuric ester hydrolase activity"/>
    <property type="evidence" value="ECO:0007669"/>
    <property type="project" value="InterPro"/>
</dbReference>
<dbReference type="PROSITE" id="PS00149">
    <property type="entry name" value="SULFATASE_2"/>
    <property type="match status" value="1"/>
</dbReference>
<accession>A0AAN8NM26</accession>
<dbReference type="Gene3D" id="3.30.1120.10">
    <property type="match status" value="1"/>
</dbReference>
<dbReference type="PANTHER" id="PTHR10342">
    <property type="entry name" value="ARYLSULFATASE"/>
    <property type="match status" value="1"/>
</dbReference>
<protein>
    <recommendedName>
        <fullName evidence="7">Sulfatase N-terminal domain-containing protein</fullName>
    </recommendedName>
</protein>
<evidence type="ECO:0000313" key="8">
    <source>
        <dbReference type="EMBL" id="KAK6621144.1"/>
    </source>
</evidence>
<comment type="similarity">
    <text evidence="2">Belongs to the sulfatase family.</text>
</comment>
<evidence type="ECO:0000313" key="9">
    <source>
        <dbReference type="Proteomes" id="UP001372834"/>
    </source>
</evidence>
<gene>
    <name evidence="8" type="ORF">RUM43_011450</name>
</gene>
<comment type="caution">
    <text evidence="8">The sequence shown here is derived from an EMBL/GenBank/DDBJ whole genome shotgun (WGS) entry which is preliminary data.</text>
</comment>
<dbReference type="GO" id="GO:0046872">
    <property type="term" value="F:metal ion binding"/>
    <property type="evidence" value="ECO:0007669"/>
    <property type="project" value="UniProtKB-KW"/>
</dbReference>
<organism evidence="8 9">
    <name type="scientific">Polyplax serrata</name>
    <name type="common">Common mouse louse</name>
    <dbReference type="NCBI Taxonomy" id="468196"/>
    <lineage>
        <taxon>Eukaryota</taxon>
        <taxon>Metazoa</taxon>
        <taxon>Ecdysozoa</taxon>
        <taxon>Arthropoda</taxon>
        <taxon>Hexapoda</taxon>
        <taxon>Insecta</taxon>
        <taxon>Pterygota</taxon>
        <taxon>Neoptera</taxon>
        <taxon>Paraneoptera</taxon>
        <taxon>Psocodea</taxon>
        <taxon>Troctomorpha</taxon>
        <taxon>Phthiraptera</taxon>
        <taxon>Anoplura</taxon>
        <taxon>Polyplacidae</taxon>
        <taxon>Polyplax</taxon>
    </lineage>
</organism>